<reference evidence="1" key="1">
    <citation type="submission" date="2017-05" db="UniProtKB">
        <authorList>
            <consortium name="EnsemblMetazoa"/>
        </authorList>
    </citation>
    <scope>IDENTIFICATION</scope>
</reference>
<protein>
    <submittedName>
        <fullName evidence="1">Uncharacterized protein</fullName>
    </submittedName>
</protein>
<accession>A0A1X7V5U7</accession>
<dbReference type="InParanoid" id="A0A1X7V5U7"/>
<name>A0A1X7V5U7_AMPQE</name>
<dbReference type="AlphaFoldDB" id="A0A1X7V5U7"/>
<evidence type="ECO:0000313" key="1">
    <source>
        <dbReference type="EnsemblMetazoa" id="Aqu2.1.35356_001"/>
    </source>
</evidence>
<proteinExistence type="predicted"/>
<dbReference type="EnsemblMetazoa" id="Aqu2.1.35356_001">
    <property type="protein sequence ID" value="Aqu2.1.35356_001"/>
    <property type="gene ID" value="Aqu2.1.35356"/>
</dbReference>
<organism evidence="1">
    <name type="scientific">Amphimedon queenslandica</name>
    <name type="common">Sponge</name>
    <dbReference type="NCBI Taxonomy" id="400682"/>
    <lineage>
        <taxon>Eukaryota</taxon>
        <taxon>Metazoa</taxon>
        <taxon>Porifera</taxon>
        <taxon>Demospongiae</taxon>
        <taxon>Heteroscleromorpha</taxon>
        <taxon>Haplosclerida</taxon>
        <taxon>Niphatidae</taxon>
        <taxon>Amphimedon</taxon>
    </lineage>
</organism>
<sequence>MVPKSLVSESDAKEMFIAKSHITDTVESASPAAMFSAILTNMSQLDEDDDTDSSDNDDGQILYVQPVENTLNKHLETWVRKWYSYNFDITGNVALIEESKLMIHQMSRRDVTLIPKFSAFSAISVTIDEGVAREISCVR</sequence>